<gene>
    <name evidence="1" type="ORF">HanXRQr2_Chr02g0082481</name>
</gene>
<evidence type="ECO:0000313" key="1">
    <source>
        <dbReference type="EMBL" id="KAF5819872.1"/>
    </source>
</evidence>
<protein>
    <submittedName>
        <fullName evidence="1">Uncharacterized protein</fullName>
    </submittedName>
</protein>
<proteinExistence type="predicted"/>
<name>A0A9K3JRE6_HELAN</name>
<reference evidence="1" key="2">
    <citation type="submission" date="2020-06" db="EMBL/GenBank/DDBJ databases">
        <title>Helianthus annuus Genome sequencing and assembly Release 2.</title>
        <authorList>
            <person name="Gouzy J."/>
            <person name="Langlade N."/>
            <person name="Munos S."/>
        </authorList>
    </citation>
    <scope>NUCLEOTIDE SEQUENCE</scope>
    <source>
        <tissue evidence="1">Leaves</tissue>
    </source>
</reference>
<dbReference type="Proteomes" id="UP000215914">
    <property type="component" value="Unassembled WGS sequence"/>
</dbReference>
<keyword evidence="2" id="KW-1185">Reference proteome</keyword>
<comment type="caution">
    <text evidence="1">The sequence shown here is derived from an EMBL/GenBank/DDBJ whole genome shotgun (WGS) entry which is preliminary data.</text>
</comment>
<organism evidence="1 2">
    <name type="scientific">Helianthus annuus</name>
    <name type="common">Common sunflower</name>
    <dbReference type="NCBI Taxonomy" id="4232"/>
    <lineage>
        <taxon>Eukaryota</taxon>
        <taxon>Viridiplantae</taxon>
        <taxon>Streptophyta</taxon>
        <taxon>Embryophyta</taxon>
        <taxon>Tracheophyta</taxon>
        <taxon>Spermatophyta</taxon>
        <taxon>Magnoliopsida</taxon>
        <taxon>eudicotyledons</taxon>
        <taxon>Gunneridae</taxon>
        <taxon>Pentapetalae</taxon>
        <taxon>asterids</taxon>
        <taxon>campanulids</taxon>
        <taxon>Asterales</taxon>
        <taxon>Asteraceae</taxon>
        <taxon>Asteroideae</taxon>
        <taxon>Heliantheae alliance</taxon>
        <taxon>Heliantheae</taxon>
        <taxon>Helianthus</taxon>
    </lineage>
</organism>
<dbReference type="AlphaFoldDB" id="A0A9K3JRE6"/>
<sequence>MIIPVLFELLLTLKSKHLWPKLKVQNLPVQVCSRSPSQPKTDELQDNFVSQLHQTSFQELFHYHLPPLIYQNPSVYDFPRQNKNAFKSPLKKWNK</sequence>
<dbReference type="EMBL" id="MNCJ02000317">
    <property type="protein sequence ID" value="KAF5819872.1"/>
    <property type="molecule type" value="Genomic_DNA"/>
</dbReference>
<evidence type="ECO:0000313" key="2">
    <source>
        <dbReference type="Proteomes" id="UP000215914"/>
    </source>
</evidence>
<dbReference type="Gramene" id="mRNA:HanXRQr2_Chr02g0082481">
    <property type="protein sequence ID" value="mRNA:HanXRQr2_Chr02g0082481"/>
    <property type="gene ID" value="HanXRQr2_Chr02g0082481"/>
</dbReference>
<reference evidence="1" key="1">
    <citation type="journal article" date="2017" name="Nature">
        <title>The sunflower genome provides insights into oil metabolism, flowering and Asterid evolution.</title>
        <authorList>
            <person name="Badouin H."/>
            <person name="Gouzy J."/>
            <person name="Grassa C.J."/>
            <person name="Murat F."/>
            <person name="Staton S.E."/>
            <person name="Cottret L."/>
            <person name="Lelandais-Briere C."/>
            <person name="Owens G.L."/>
            <person name="Carrere S."/>
            <person name="Mayjonade B."/>
            <person name="Legrand L."/>
            <person name="Gill N."/>
            <person name="Kane N.C."/>
            <person name="Bowers J.E."/>
            <person name="Hubner S."/>
            <person name="Bellec A."/>
            <person name="Berard A."/>
            <person name="Berges H."/>
            <person name="Blanchet N."/>
            <person name="Boniface M.C."/>
            <person name="Brunel D."/>
            <person name="Catrice O."/>
            <person name="Chaidir N."/>
            <person name="Claudel C."/>
            <person name="Donnadieu C."/>
            <person name="Faraut T."/>
            <person name="Fievet G."/>
            <person name="Helmstetter N."/>
            <person name="King M."/>
            <person name="Knapp S.J."/>
            <person name="Lai Z."/>
            <person name="Le Paslier M.C."/>
            <person name="Lippi Y."/>
            <person name="Lorenzon L."/>
            <person name="Mandel J.R."/>
            <person name="Marage G."/>
            <person name="Marchand G."/>
            <person name="Marquand E."/>
            <person name="Bret-Mestries E."/>
            <person name="Morien E."/>
            <person name="Nambeesan S."/>
            <person name="Nguyen T."/>
            <person name="Pegot-Espagnet P."/>
            <person name="Pouilly N."/>
            <person name="Raftis F."/>
            <person name="Sallet E."/>
            <person name="Schiex T."/>
            <person name="Thomas J."/>
            <person name="Vandecasteele C."/>
            <person name="Vares D."/>
            <person name="Vear F."/>
            <person name="Vautrin S."/>
            <person name="Crespi M."/>
            <person name="Mangin B."/>
            <person name="Burke J.M."/>
            <person name="Salse J."/>
            <person name="Munos S."/>
            <person name="Vincourt P."/>
            <person name="Rieseberg L.H."/>
            <person name="Langlade N.B."/>
        </authorList>
    </citation>
    <scope>NUCLEOTIDE SEQUENCE</scope>
    <source>
        <tissue evidence="1">Leaves</tissue>
    </source>
</reference>
<accession>A0A9K3JRE6</accession>